<comment type="subcellular location">
    <subcellularLocation>
        <location evidence="1">Membrane</location>
        <topology evidence="1">Multi-pass membrane protein</topology>
    </subcellularLocation>
</comment>
<evidence type="ECO:0000256" key="4">
    <source>
        <dbReference type="ARBA" id="ARBA00023136"/>
    </source>
</evidence>
<organism evidence="6 7">
    <name type="scientific">Perilla frutescens var. hirtella</name>
    <name type="common">Perilla citriodora</name>
    <name type="synonym">Perilla setoyensis</name>
    <dbReference type="NCBI Taxonomy" id="608512"/>
    <lineage>
        <taxon>Eukaryota</taxon>
        <taxon>Viridiplantae</taxon>
        <taxon>Streptophyta</taxon>
        <taxon>Embryophyta</taxon>
        <taxon>Tracheophyta</taxon>
        <taxon>Spermatophyta</taxon>
        <taxon>Magnoliopsida</taxon>
        <taxon>eudicotyledons</taxon>
        <taxon>Gunneridae</taxon>
        <taxon>Pentapetalae</taxon>
        <taxon>asterids</taxon>
        <taxon>lamiids</taxon>
        <taxon>Lamiales</taxon>
        <taxon>Lamiaceae</taxon>
        <taxon>Nepetoideae</taxon>
        <taxon>Elsholtzieae</taxon>
        <taxon>Perilla</taxon>
    </lineage>
</organism>
<dbReference type="PANTHER" id="PTHR31218">
    <property type="entry name" value="WAT1-RELATED PROTEIN"/>
    <property type="match status" value="1"/>
</dbReference>
<evidence type="ECO:0000256" key="2">
    <source>
        <dbReference type="ARBA" id="ARBA00022692"/>
    </source>
</evidence>
<dbReference type="SUPFAM" id="SSF103481">
    <property type="entry name" value="Multidrug resistance efflux transporter EmrE"/>
    <property type="match status" value="1"/>
</dbReference>
<dbReference type="Gene3D" id="1.10.3730.20">
    <property type="match status" value="1"/>
</dbReference>
<name>A0AAD4INQ1_PERFH</name>
<feature type="transmembrane region" description="Helical" evidence="5">
    <location>
        <begin position="12"/>
        <end position="30"/>
    </location>
</feature>
<evidence type="ECO:0000313" key="6">
    <source>
        <dbReference type="EMBL" id="KAH6756246.1"/>
    </source>
</evidence>
<evidence type="ECO:0000256" key="5">
    <source>
        <dbReference type="SAM" id="Phobius"/>
    </source>
</evidence>
<feature type="transmembrane region" description="Helical" evidence="5">
    <location>
        <begin position="36"/>
        <end position="54"/>
    </location>
</feature>
<evidence type="ECO:0000313" key="7">
    <source>
        <dbReference type="Proteomes" id="UP001190926"/>
    </source>
</evidence>
<keyword evidence="2 5" id="KW-0812">Transmembrane</keyword>
<proteinExistence type="predicted"/>
<accession>A0AAD4INQ1</accession>
<dbReference type="InterPro" id="IPR037185">
    <property type="entry name" value="EmrE-like"/>
</dbReference>
<gene>
    <name evidence="6" type="ORF">C2S53_003666</name>
</gene>
<evidence type="ECO:0000256" key="1">
    <source>
        <dbReference type="ARBA" id="ARBA00004141"/>
    </source>
</evidence>
<dbReference type="Proteomes" id="UP001190926">
    <property type="component" value="Unassembled WGS sequence"/>
</dbReference>
<dbReference type="InterPro" id="IPR030184">
    <property type="entry name" value="WAT1-related"/>
</dbReference>
<dbReference type="AlphaFoldDB" id="A0AAD4INQ1"/>
<protein>
    <recommendedName>
        <fullName evidence="8">WAT1-related protein</fullName>
    </recommendedName>
</protein>
<reference evidence="6 7" key="1">
    <citation type="journal article" date="2021" name="Nat. Commun.">
        <title>Incipient diploidization of the medicinal plant Perilla within 10,000 years.</title>
        <authorList>
            <person name="Zhang Y."/>
            <person name="Shen Q."/>
            <person name="Leng L."/>
            <person name="Zhang D."/>
            <person name="Chen S."/>
            <person name="Shi Y."/>
            <person name="Ning Z."/>
            <person name="Chen S."/>
        </authorList>
    </citation>
    <scope>NUCLEOTIDE SEQUENCE [LARGE SCALE GENOMIC DNA]</scope>
    <source>
        <strain evidence="7">cv. PC099</strain>
    </source>
</reference>
<keyword evidence="4 5" id="KW-0472">Membrane</keyword>
<evidence type="ECO:0000256" key="3">
    <source>
        <dbReference type="ARBA" id="ARBA00022989"/>
    </source>
</evidence>
<sequence length="103" mass="10912">MAITEKGPTYPSMFNPLALIFILIIEALFFDEDLSIGSLIGMVLIITGLYSFIWGRHKDMKAAAAPPPRKEIGGGAVEECTLESGVLQSSATVVPTASPSNVS</sequence>
<evidence type="ECO:0008006" key="8">
    <source>
        <dbReference type="Google" id="ProtNLM"/>
    </source>
</evidence>
<dbReference type="EMBL" id="SDAM02029562">
    <property type="protein sequence ID" value="KAH6756246.1"/>
    <property type="molecule type" value="Genomic_DNA"/>
</dbReference>
<keyword evidence="3 5" id="KW-1133">Transmembrane helix</keyword>
<comment type="caution">
    <text evidence="6">The sequence shown here is derived from an EMBL/GenBank/DDBJ whole genome shotgun (WGS) entry which is preliminary data.</text>
</comment>
<keyword evidence="7" id="KW-1185">Reference proteome</keyword>
<dbReference type="GO" id="GO:0022857">
    <property type="term" value="F:transmembrane transporter activity"/>
    <property type="evidence" value="ECO:0007669"/>
    <property type="project" value="InterPro"/>
</dbReference>
<dbReference type="GO" id="GO:0016020">
    <property type="term" value="C:membrane"/>
    <property type="evidence" value="ECO:0007669"/>
    <property type="project" value="InterPro"/>
</dbReference>